<gene>
    <name evidence="5" type="ORF">BFG57_00585</name>
</gene>
<dbReference type="PROSITE" id="PS51355">
    <property type="entry name" value="GLUTATHIONE_PEROXID_3"/>
    <property type="match status" value="1"/>
</dbReference>
<reference evidence="5 6" key="1">
    <citation type="submission" date="2016-08" db="EMBL/GenBank/DDBJ databases">
        <title>Genome of Bacillus solimangrovi GH2-4.</title>
        <authorList>
            <person name="Lim S."/>
            <person name="Kim B.-C."/>
        </authorList>
    </citation>
    <scope>NUCLEOTIDE SEQUENCE [LARGE SCALE GENOMIC DNA]</scope>
    <source>
        <strain evidence="5 6">GH2-4</strain>
    </source>
</reference>
<name>A0A1E5LHG9_9BACI</name>
<accession>A0A1E5LHG9</accession>
<dbReference type="Proteomes" id="UP000095209">
    <property type="component" value="Unassembled WGS sequence"/>
</dbReference>
<evidence type="ECO:0000256" key="4">
    <source>
        <dbReference type="ARBA" id="ARBA00023002"/>
    </source>
</evidence>
<dbReference type="SUPFAM" id="SSF52833">
    <property type="entry name" value="Thioredoxin-like"/>
    <property type="match status" value="1"/>
</dbReference>
<dbReference type="AlphaFoldDB" id="A0A1E5LHG9"/>
<evidence type="ECO:0000256" key="2">
    <source>
        <dbReference type="ARBA" id="ARBA00020077"/>
    </source>
</evidence>
<dbReference type="InterPro" id="IPR000889">
    <property type="entry name" value="Glutathione_peroxidase"/>
</dbReference>
<keyword evidence="6" id="KW-1185">Reference proteome</keyword>
<proteinExistence type="inferred from homology"/>
<protein>
    <recommendedName>
        <fullName evidence="2">Glutathione peroxidase homolog BsaA</fullName>
    </recommendedName>
</protein>
<evidence type="ECO:0000313" key="5">
    <source>
        <dbReference type="EMBL" id="OEH93523.1"/>
    </source>
</evidence>
<dbReference type="GO" id="GO:0004601">
    <property type="term" value="F:peroxidase activity"/>
    <property type="evidence" value="ECO:0007669"/>
    <property type="project" value="UniProtKB-KW"/>
</dbReference>
<organism evidence="5 6">
    <name type="scientific">Bacillus solimangrovi</name>
    <dbReference type="NCBI Taxonomy" id="1305675"/>
    <lineage>
        <taxon>Bacteria</taxon>
        <taxon>Bacillati</taxon>
        <taxon>Bacillota</taxon>
        <taxon>Bacilli</taxon>
        <taxon>Bacillales</taxon>
        <taxon>Bacillaceae</taxon>
        <taxon>Bacillus</taxon>
    </lineage>
</organism>
<evidence type="ECO:0000256" key="3">
    <source>
        <dbReference type="ARBA" id="ARBA00022559"/>
    </source>
</evidence>
<dbReference type="EMBL" id="MJEH01000011">
    <property type="protein sequence ID" value="OEH93523.1"/>
    <property type="molecule type" value="Genomic_DNA"/>
</dbReference>
<dbReference type="GO" id="GO:0006979">
    <property type="term" value="P:response to oxidative stress"/>
    <property type="evidence" value="ECO:0007669"/>
    <property type="project" value="InterPro"/>
</dbReference>
<keyword evidence="3 5" id="KW-0575">Peroxidase</keyword>
<evidence type="ECO:0000313" key="6">
    <source>
        <dbReference type="Proteomes" id="UP000095209"/>
    </source>
</evidence>
<comment type="caution">
    <text evidence="5">The sequence shown here is derived from an EMBL/GenBank/DDBJ whole genome shotgun (WGS) entry which is preliminary data.</text>
</comment>
<evidence type="ECO:0000256" key="1">
    <source>
        <dbReference type="ARBA" id="ARBA00006926"/>
    </source>
</evidence>
<dbReference type="Gene3D" id="3.40.30.10">
    <property type="entry name" value="Glutaredoxin"/>
    <property type="match status" value="1"/>
</dbReference>
<comment type="similarity">
    <text evidence="1">Belongs to the glutathione peroxidase family.</text>
</comment>
<sequence length="39" mass="4467">MTIYNYSVKDAKGNYTPLSKYEGKPLMIVNTKNRASRLT</sequence>
<dbReference type="InterPro" id="IPR036249">
    <property type="entry name" value="Thioredoxin-like_sf"/>
</dbReference>
<keyword evidence="4" id="KW-0560">Oxidoreductase</keyword>